<feature type="compositionally biased region" description="Polar residues" evidence="8">
    <location>
        <begin position="298"/>
        <end position="319"/>
    </location>
</feature>
<feature type="coiled-coil region" evidence="7">
    <location>
        <begin position="1786"/>
        <end position="1870"/>
    </location>
</feature>
<feature type="region of interest" description="Disordered" evidence="8">
    <location>
        <begin position="1523"/>
        <end position="1550"/>
    </location>
</feature>
<protein>
    <submittedName>
        <fullName evidence="10">SFRICE_010681</fullName>
    </submittedName>
</protein>
<keyword evidence="3" id="KW-0963">Cytoplasm</keyword>
<feature type="compositionally biased region" description="Polar residues" evidence="8">
    <location>
        <begin position="163"/>
        <end position="173"/>
    </location>
</feature>
<organism evidence="10">
    <name type="scientific">Spodoptera frugiperda</name>
    <name type="common">Fall armyworm</name>
    <dbReference type="NCBI Taxonomy" id="7108"/>
    <lineage>
        <taxon>Eukaryota</taxon>
        <taxon>Metazoa</taxon>
        <taxon>Ecdysozoa</taxon>
        <taxon>Arthropoda</taxon>
        <taxon>Hexapoda</taxon>
        <taxon>Insecta</taxon>
        <taxon>Pterygota</taxon>
        <taxon>Neoptera</taxon>
        <taxon>Endopterygota</taxon>
        <taxon>Lepidoptera</taxon>
        <taxon>Glossata</taxon>
        <taxon>Ditrysia</taxon>
        <taxon>Noctuoidea</taxon>
        <taxon>Noctuidae</taxon>
        <taxon>Amphipyrinae</taxon>
        <taxon>Spodoptera</taxon>
    </lineage>
</organism>
<comment type="similarity">
    <text evidence="2">Belongs to the TACC family.</text>
</comment>
<evidence type="ECO:0000256" key="7">
    <source>
        <dbReference type="SAM" id="Coils"/>
    </source>
</evidence>
<dbReference type="GO" id="GO:0007052">
    <property type="term" value="P:mitotic spindle organization"/>
    <property type="evidence" value="ECO:0007669"/>
    <property type="project" value="InterPro"/>
</dbReference>
<evidence type="ECO:0000256" key="4">
    <source>
        <dbReference type="ARBA" id="ARBA00022553"/>
    </source>
</evidence>
<evidence type="ECO:0000256" key="1">
    <source>
        <dbReference type="ARBA" id="ARBA00004245"/>
    </source>
</evidence>
<evidence type="ECO:0000313" key="10">
    <source>
        <dbReference type="EMBL" id="SOQ56036.1"/>
    </source>
</evidence>
<feature type="region of interest" description="Disordered" evidence="8">
    <location>
        <begin position="1164"/>
        <end position="1196"/>
    </location>
</feature>
<dbReference type="Gene3D" id="1.20.5.1700">
    <property type="match status" value="1"/>
</dbReference>
<evidence type="ECO:0000259" key="9">
    <source>
        <dbReference type="Pfam" id="PF05010"/>
    </source>
</evidence>
<comment type="subcellular location">
    <subcellularLocation>
        <location evidence="1">Cytoplasm</location>
        <location evidence="1">Cytoskeleton</location>
    </subcellularLocation>
</comment>
<dbReference type="InterPro" id="IPR039915">
    <property type="entry name" value="TACC"/>
</dbReference>
<name>A0A2H1WST3_SPOFR</name>
<evidence type="ECO:0000256" key="8">
    <source>
        <dbReference type="SAM" id="MobiDB-lite"/>
    </source>
</evidence>
<evidence type="ECO:0000256" key="6">
    <source>
        <dbReference type="ARBA" id="ARBA00023212"/>
    </source>
</evidence>
<feature type="domain" description="Transforming acidic coiled-coil-containing protein C-terminal" evidence="9">
    <location>
        <begin position="1673"/>
        <end position="1868"/>
    </location>
</feature>
<feature type="region of interest" description="Disordered" evidence="8">
    <location>
        <begin position="1392"/>
        <end position="1421"/>
    </location>
</feature>
<keyword evidence="6" id="KW-0206">Cytoskeleton</keyword>
<evidence type="ECO:0000256" key="2">
    <source>
        <dbReference type="ARBA" id="ARBA00009423"/>
    </source>
</evidence>
<dbReference type="PANTHER" id="PTHR13924">
    <property type="entry name" value="TRANSFORMING ACIDIC COILED-COIL CONTAINING PROTEIN 1/2"/>
    <property type="match status" value="1"/>
</dbReference>
<dbReference type="GO" id="GO:0005856">
    <property type="term" value="C:cytoskeleton"/>
    <property type="evidence" value="ECO:0007669"/>
    <property type="project" value="UniProtKB-SubCell"/>
</dbReference>
<proteinExistence type="inferred from homology"/>
<feature type="compositionally biased region" description="Polar residues" evidence="8">
    <location>
        <begin position="1281"/>
        <end position="1304"/>
    </location>
</feature>
<dbReference type="GO" id="GO:0005737">
    <property type="term" value="C:cytoplasm"/>
    <property type="evidence" value="ECO:0007669"/>
    <property type="project" value="TreeGrafter"/>
</dbReference>
<gene>
    <name evidence="10" type="ORF">SFRICE_010681</name>
</gene>
<feature type="region of interest" description="Disordered" evidence="8">
    <location>
        <begin position="1269"/>
        <end position="1304"/>
    </location>
</feature>
<evidence type="ECO:0000256" key="5">
    <source>
        <dbReference type="ARBA" id="ARBA00023054"/>
    </source>
</evidence>
<dbReference type="InterPro" id="IPR007707">
    <property type="entry name" value="TACC_C"/>
</dbReference>
<feature type="region of interest" description="Disordered" evidence="8">
    <location>
        <begin position="150"/>
        <end position="187"/>
    </location>
</feature>
<feature type="compositionally biased region" description="Basic and acidic residues" evidence="8">
    <location>
        <begin position="1164"/>
        <end position="1185"/>
    </location>
</feature>
<reference evidence="10" key="1">
    <citation type="submission" date="2016-07" db="EMBL/GenBank/DDBJ databases">
        <authorList>
            <person name="Bretaudeau A."/>
        </authorList>
    </citation>
    <scope>NUCLEOTIDE SEQUENCE</scope>
    <source>
        <strain evidence="10">Rice</strain>
        <tissue evidence="10">Whole body</tissue>
    </source>
</reference>
<feature type="coiled-coil region" evidence="7">
    <location>
        <begin position="1649"/>
        <end position="1744"/>
    </location>
</feature>
<dbReference type="PANTHER" id="PTHR13924:SF10">
    <property type="entry name" value="TRANSFORMING ACIDIC COILED-COIL PROTEIN, ISOFORM K"/>
    <property type="match status" value="1"/>
</dbReference>
<dbReference type="EMBL" id="ODYU01010736">
    <property type="protein sequence ID" value="SOQ56036.1"/>
    <property type="molecule type" value="Genomic_DNA"/>
</dbReference>
<keyword evidence="4" id="KW-0597">Phosphoprotein</keyword>
<accession>A0A2H1WST3</accession>
<dbReference type="FunFam" id="1.20.5.1700:FF:000001">
    <property type="entry name" value="Transforming acidic coiled-coil-containing protein 1 isoform 2"/>
    <property type="match status" value="1"/>
</dbReference>
<feature type="region of interest" description="Disordered" evidence="8">
    <location>
        <begin position="292"/>
        <end position="319"/>
    </location>
</feature>
<dbReference type="GO" id="GO:0007097">
    <property type="term" value="P:nuclear migration"/>
    <property type="evidence" value="ECO:0007669"/>
    <property type="project" value="TreeGrafter"/>
</dbReference>
<dbReference type="Pfam" id="PF05010">
    <property type="entry name" value="TACC_C"/>
    <property type="match status" value="1"/>
</dbReference>
<keyword evidence="5 7" id="KW-0175">Coiled coil</keyword>
<sequence>MAHPVEPMDIDSDFDNKENSLHHNNVLPFTEKGYEELDVSELNMKLRYSVTPASSPMSKSYTANCLDNRSLESGDDTLNVTINENCNLTRSLNSNLTKNDSVVKCNKTLPLQTIPTEQFVDSNRNTSVLRPLDTTITQDNGNVTVTVSGPSDIDDHLSSSSSAVQTPEATTPTKEIPKSDGGSPIMRGLKSVLNMFRSSQSPIPPADSDDVVKPDILSPLEATAASDEAKAKAMLVSTPISTHRKKEASPTKRNSPTKESIVFNEDLEKELQWKDETTIIFSQERIPIHKLFPPLGQPGTQKPTSSQEAATPQKTQDLDSTVEYMDISYNDSIRDRTMTDIQDLANKSDGLVAVESDGEFVDCETTFTKNESVLEDNDKTPMNKTQDLSEDIENISENTSSRLKQIVLNTTQDILDATLSITPEDLLPESLIIKPEVPEQVSRCTNTSTDNLTTTDNVTTTDNLPTTDNVTITNNVTTTDILTTTNVPSEPKLEESIEMNDTKLLDDTLHNISASGENIPNINDTMALLNQTEDGQDPNFTKTFDIEPKLDQTVDIIKPTDCANDPNLTKVLENVTAETSIAKQEEPLNETLNRITTEEFDKPKVDMEQNSNQVSELNKTNTVSTQDTEIGTSNITITTDSSPQILNNVDKSLHTPDVEEISLPVKEVSMTELAAEVPLPDEDDLDKESIPDIANEAPNSLPLDLVDDIKLQTEQLDTTKNVFPEVTTQLEANENIDGKESDITLTSDEVDNIKQEAALFEPLVQEEVSEVVEAINVASEQVSDAHKADAHTQEAAVSEPLVQEEVPKVVEAINVEGEQVSDAHKQEAALFEPLVQQEVSEVVEAINVESKQVSDAHKADPVDLLPVTNDTVSTEAQKIVDQVISDVEIKLDAVAEPLNATVEFTTEEKQGNMSMNINESVIELKPLPDIINQVPNMENIVTETIPEPVILEQPTVLPENNENVVKEEIISEVPVKEVPELLTQSLVSEVKQPDDVVGQEMVVNVDEANKISVETNVVEDTPACASVDNTSPDVITAEPHKLDEEVQPVEKVDEPISENIETKTEDEEIILSENNSPFVSVIAENIPEEVKVEENVEVSNVDEQLATPNRVVFTPPASPPIASKGYNFNFDEIDDPFATKTKIRMSPSLETPVKTVEPPSIKSADKIMPKKEINNRRKSQPERTRSAAPKRKFNSTFSGAVNDKTAEKIETSGDGDLKLESPANVALEPSNVVIEENKTIEEITTVHENTLDVTKEVVKQEQEVNVIAATPSPVQTDDLKTTSSSEQSTYFSAGTSSSESLPSRNVFNIPEIDDMNFNPFATKSKMRQSPTPSFHDNEENPFATKCKIRNTPESSMILPDNEIVKKEDNVITEIPNDKIDIELMEKDSSANLSNVTASSKATDDKNGTVREVNTDDDDTVEGPFLEAEAGDLHTDDKMLDFDGENIDMMQFNELPPQANDENVDNGELFIDAEAFEFLLNQNKSNTVVDSGKESLFLKFDPLFAKRMSSITSDGLVASLNKIQKRQSTPTKAAMPAKEDRSPVAGPSNLNITQDMDISEEFNDDLNVTVSKPMMAVPPAVNTVTPRNKSLTPNRSNRRSITFTSPAMAVIDRLLSLSGNTSLMHDTSVTQPTREQNEADLALTQLRELLAEKEINVYSLRSESKELKDRLSSLESHLKSLEEESQDRLKKINDLNARLAEKTKINKGMAAVVEEYERTIASLISETAQDKKRHAEERIKLINERDEQTAHLASMEVSFSDLHSKYEKSKQVILNCKANEDTYIKSIKAFEENLTKMQNNYELLKQHATSKLNHANQELEKMNRAHEAEVLKLNAMIKRKELHITSLEESLAQKTKANEELTAICDELINKVG</sequence>
<evidence type="ECO:0000256" key="3">
    <source>
        <dbReference type="ARBA" id="ARBA00022490"/>
    </source>
</evidence>